<protein>
    <submittedName>
        <fullName evidence="1">Uncharacterized protein</fullName>
    </submittedName>
</protein>
<accession>A0A848KPU6</accession>
<reference evidence="1 2" key="1">
    <citation type="submission" date="2019-05" db="EMBL/GenBank/DDBJ databases">
        <authorList>
            <person name="Lee S.D."/>
        </authorList>
    </citation>
    <scope>NUCLEOTIDE SEQUENCE [LARGE SCALE GENOMIC DNA]</scope>
    <source>
        <strain evidence="1 2">YC2-7</strain>
    </source>
</reference>
<evidence type="ECO:0000313" key="1">
    <source>
        <dbReference type="EMBL" id="NMN98310.1"/>
    </source>
</evidence>
<name>A0A848KPU6_9NOCA</name>
<dbReference type="SUPFAM" id="SSF54909">
    <property type="entry name" value="Dimeric alpha+beta barrel"/>
    <property type="match status" value="1"/>
</dbReference>
<reference evidence="1 2" key="2">
    <citation type="submission" date="2020-06" db="EMBL/GenBank/DDBJ databases">
        <title>Antribacter stalactiti gen. nov., sp. nov., a new member of the family Nacardiaceae isolated from a cave.</title>
        <authorList>
            <person name="Kim I.S."/>
        </authorList>
    </citation>
    <scope>NUCLEOTIDE SEQUENCE [LARGE SCALE GENOMIC DNA]</scope>
    <source>
        <strain evidence="1 2">YC2-7</strain>
    </source>
</reference>
<gene>
    <name evidence="1" type="ORF">FGL95_25015</name>
</gene>
<organism evidence="1 2">
    <name type="scientific">Antrihabitans stalactiti</name>
    <dbReference type="NCBI Taxonomy" id="2584121"/>
    <lineage>
        <taxon>Bacteria</taxon>
        <taxon>Bacillati</taxon>
        <taxon>Actinomycetota</taxon>
        <taxon>Actinomycetes</taxon>
        <taxon>Mycobacteriales</taxon>
        <taxon>Nocardiaceae</taxon>
        <taxon>Antrihabitans</taxon>
    </lineage>
</organism>
<evidence type="ECO:0000313" key="2">
    <source>
        <dbReference type="Proteomes" id="UP000535543"/>
    </source>
</evidence>
<dbReference type="InterPro" id="IPR011008">
    <property type="entry name" value="Dimeric_a/b-barrel"/>
</dbReference>
<dbReference type="Proteomes" id="UP000535543">
    <property type="component" value="Unassembled WGS sequence"/>
</dbReference>
<keyword evidence="2" id="KW-1185">Reference proteome</keyword>
<dbReference type="RefSeq" id="WP_169592415.1">
    <property type="nucleotide sequence ID" value="NZ_VCQU01000010.1"/>
</dbReference>
<dbReference type="EMBL" id="VCQU01000010">
    <property type="protein sequence ID" value="NMN98310.1"/>
    <property type="molecule type" value="Genomic_DNA"/>
</dbReference>
<proteinExistence type="predicted"/>
<comment type="caution">
    <text evidence="1">The sequence shown here is derived from an EMBL/GenBank/DDBJ whole genome shotgun (WGS) entry which is preliminary data.</text>
</comment>
<sequence length="94" mass="10904">MTELIARVDVDDFDTWLEVHRSNAERRREYGMIDGPIYRDIDDPRAVLVQTHVEELDRALRWFGSEVFKQASAKSTAVGREFYVARKFKPGVSS</sequence>
<dbReference type="AlphaFoldDB" id="A0A848KPU6"/>